<accession>W9RL99</accession>
<dbReference type="Proteomes" id="UP000030645">
    <property type="component" value="Unassembled WGS sequence"/>
</dbReference>
<dbReference type="PROSITE" id="PS51257">
    <property type="entry name" value="PROKAR_LIPOPROTEIN"/>
    <property type="match status" value="1"/>
</dbReference>
<organism evidence="1 2">
    <name type="scientific">Morus notabilis</name>
    <dbReference type="NCBI Taxonomy" id="981085"/>
    <lineage>
        <taxon>Eukaryota</taxon>
        <taxon>Viridiplantae</taxon>
        <taxon>Streptophyta</taxon>
        <taxon>Embryophyta</taxon>
        <taxon>Tracheophyta</taxon>
        <taxon>Spermatophyta</taxon>
        <taxon>Magnoliopsida</taxon>
        <taxon>eudicotyledons</taxon>
        <taxon>Gunneridae</taxon>
        <taxon>Pentapetalae</taxon>
        <taxon>rosids</taxon>
        <taxon>fabids</taxon>
        <taxon>Rosales</taxon>
        <taxon>Moraceae</taxon>
        <taxon>Moreae</taxon>
        <taxon>Morus</taxon>
    </lineage>
</organism>
<protein>
    <submittedName>
        <fullName evidence="1">Uncharacterized protein</fullName>
    </submittedName>
</protein>
<dbReference type="AlphaFoldDB" id="W9RL99"/>
<gene>
    <name evidence="1" type="ORF">L484_025183</name>
</gene>
<dbReference type="EMBL" id="KE344806">
    <property type="protein sequence ID" value="EXB80327.1"/>
    <property type="molecule type" value="Genomic_DNA"/>
</dbReference>
<name>W9RL99_9ROSA</name>
<reference evidence="2" key="1">
    <citation type="submission" date="2013-01" db="EMBL/GenBank/DDBJ databases">
        <title>Draft Genome Sequence of a Mulberry Tree, Morus notabilis C.K. Schneid.</title>
        <authorList>
            <person name="He N."/>
            <person name="Zhao S."/>
        </authorList>
    </citation>
    <scope>NUCLEOTIDE SEQUENCE</scope>
</reference>
<proteinExistence type="predicted"/>
<evidence type="ECO:0000313" key="1">
    <source>
        <dbReference type="EMBL" id="EXB80327.1"/>
    </source>
</evidence>
<sequence>MKEDNDFAHRLLTLTPAFLACAGGLKDRNLALVSIESSLLTKSIASIAAFQEFNPRYFVDLVLLSCICISSHLNTSPNKTPSSTIGRCATMLIVFHIE</sequence>
<keyword evidence="2" id="KW-1185">Reference proteome</keyword>
<evidence type="ECO:0000313" key="2">
    <source>
        <dbReference type="Proteomes" id="UP000030645"/>
    </source>
</evidence>